<keyword evidence="1" id="KW-0732">Signal</keyword>
<feature type="signal peptide" evidence="1">
    <location>
        <begin position="1"/>
        <end position="29"/>
    </location>
</feature>
<comment type="caution">
    <text evidence="2">The sequence shown here is derived from an EMBL/GenBank/DDBJ whole genome shotgun (WGS) entry which is preliminary data.</text>
</comment>
<keyword evidence="3" id="KW-1185">Reference proteome</keyword>
<sequence length="91" mass="8690">MTMTKLRRALVIAGAASALGLAFQTAALAGGGTSFEQNSSSAGKFGAFNSSVLSGTGGGHGGHGSGVFFKQSYSQAGPGGASSNSTTSAAN</sequence>
<dbReference type="RefSeq" id="WP_068894317.1">
    <property type="nucleotide sequence ID" value="NZ_BDCX01000001.1"/>
</dbReference>
<protein>
    <submittedName>
        <fullName evidence="2">Uncharacterized protein</fullName>
    </submittedName>
</protein>
<dbReference type="AlphaFoldDB" id="A0A161LU66"/>
<dbReference type="Proteomes" id="UP000077701">
    <property type="component" value="Unassembled WGS sequence"/>
</dbReference>
<organism evidence="2 3">
    <name type="scientific">Planomonospora sphaerica</name>
    <dbReference type="NCBI Taxonomy" id="161355"/>
    <lineage>
        <taxon>Bacteria</taxon>
        <taxon>Bacillati</taxon>
        <taxon>Actinomycetota</taxon>
        <taxon>Actinomycetes</taxon>
        <taxon>Streptosporangiales</taxon>
        <taxon>Streptosporangiaceae</taxon>
        <taxon>Planomonospora</taxon>
    </lineage>
</organism>
<evidence type="ECO:0000256" key="1">
    <source>
        <dbReference type="SAM" id="SignalP"/>
    </source>
</evidence>
<proteinExistence type="predicted"/>
<gene>
    <name evidence="2" type="ORF">PS9374_00653</name>
</gene>
<dbReference type="STRING" id="161355.PS9374_00653"/>
<reference evidence="2 3" key="1">
    <citation type="journal article" date="2016" name="Genome Announc.">
        <title>Draft Genome Sequence of Planomonospora sphaerica JCM9374, a Rare Actinomycete.</title>
        <authorList>
            <person name="Dohra H."/>
            <person name="Suzuki T."/>
            <person name="Inoue Y."/>
            <person name="Kodani S."/>
        </authorList>
    </citation>
    <scope>NUCLEOTIDE SEQUENCE [LARGE SCALE GENOMIC DNA]</scope>
    <source>
        <strain evidence="2 3">JCM 9374</strain>
    </source>
</reference>
<evidence type="ECO:0000313" key="2">
    <source>
        <dbReference type="EMBL" id="GAT65021.1"/>
    </source>
</evidence>
<evidence type="ECO:0000313" key="3">
    <source>
        <dbReference type="Proteomes" id="UP000077701"/>
    </source>
</evidence>
<feature type="chain" id="PRO_5007824256" evidence="1">
    <location>
        <begin position="30"/>
        <end position="91"/>
    </location>
</feature>
<reference evidence="3" key="2">
    <citation type="submission" date="2016-04" db="EMBL/GenBank/DDBJ databases">
        <title>Planomonospora sphaerica JCM9374 whole genome shotgun sequence.</title>
        <authorList>
            <person name="Suzuki T."/>
            <person name="Dohra H."/>
            <person name="Kodani S."/>
        </authorList>
    </citation>
    <scope>NUCLEOTIDE SEQUENCE [LARGE SCALE GENOMIC DNA]</scope>
    <source>
        <strain evidence="3">JCM 9374</strain>
    </source>
</reference>
<accession>A0A161LU66</accession>
<name>A0A161LU66_9ACTN</name>
<dbReference type="EMBL" id="BDCX01000001">
    <property type="protein sequence ID" value="GAT65021.1"/>
    <property type="molecule type" value="Genomic_DNA"/>
</dbReference>